<comment type="caution">
    <text evidence="1">The sequence shown here is derived from an EMBL/GenBank/DDBJ whole genome shotgun (WGS) entry which is preliminary data.</text>
</comment>
<evidence type="ECO:0000313" key="2">
    <source>
        <dbReference type="Proteomes" id="UP000320773"/>
    </source>
</evidence>
<proteinExistence type="predicted"/>
<reference evidence="1 2" key="1">
    <citation type="submission" date="2019-06" db="EMBL/GenBank/DDBJ databases">
        <title>Genomic Encyclopedia of Archaeal and Bacterial Type Strains, Phase II (KMG-II): from individual species to whole genera.</title>
        <authorList>
            <person name="Goeker M."/>
        </authorList>
    </citation>
    <scope>NUCLEOTIDE SEQUENCE [LARGE SCALE GENOMIC DNA]</scope>
    <source>
        <strain evidence="1 2">DSM 24789</strain>
    </source>
</reference>
<name>A0A543G133_9FLAO</name>
<dbReference type="EMBL" id="VFPJ01000001">
    <property type="protein sequence ID" value="TQM39798.1"/>
    <property type="molecule type" value="Genomic_DNA"/>
</dbReference>
<organism evidence="1 2">
    <name type="scientific">Flavobacterium branchiophilum</name>
    <dbReference type="NCBI Taxonomy" id="55197"/>
    <lineage>
        <taxon>Bacteria</taxon>
        <taxon>Pseudomonadati</taxon>
        <taxon>Bacteroidota</taxon>
        <taxon>Flavobacteriia</taxon>
        <taxon>Flavobacteriales</taxon>
        <taxon>Flavobacteriaceae</taxon>
        <taxon>Flavobacterium</taxon>
    </lineage>
</organism>
<accession>A0A543G133</accession>
<dbReference type="Proteomes" id="UP000320773">
    <property type="component" value="Unassembled WGS sequence"/>
</dbReference>
<dbReference type="RefSeq" id="WP_133063089.1">
    <property type="nucleotide sequence ID" value="NZ_VFPJ01000001.1"/>
</dbReference>
<protein>
    <submittedName>
        <fullName evidence="1">Uncharacterized protein</fullName>
    </submittedName>
</protein>
<dbReference type="AlphaFoldDB" id="A0A543G133"/>
<sequence>MILPFSTQLNGKPTYFVEKIQKGLIMNDLMREFDAKLSHKEFSFDAFRDKLIKIHTIREDKNDRWKVGNKIDFFINARQKNMFRFAPVLPVVNTQKIEIYHSGGAINTKTIYVDDECYVANYDEKYNSSKQRQQLNGKLEMIEIKE</sequence>
<evidence type="ECO:0000313" key="1">
    <source>
        <dbReference type="EMBL" id="TQM39798.1"/>
    </source>
</evidence>
<gene>
    <name evidence="1" type="ORF">BC670_0629</name>
</gene>